<dbReference type="RefSeq" id="WP_188121530.1">
    <property type="nucleotide sequence ID" value="NZ_BOMP01000214.1"/>
</dbReference>
<evidence type="ECO:0000313" key="4">
    <source>
        <dbReference type="Proteomes" id="UP000590511"/>
    </source>
</evidence>
<keyword evidence="5" id="KW-1185">Reference proteome</keyword>
<reference evidence="3 4" key="1">
    <citation type="submission" date="2020-08" db="EMBL/GenBank/DDBJ databases">
        <title>Sequencing the genomes of 1000 actinobacteria strains.</title>
        <authorList>
            <person name="Klenk H.-P."/>
        </authorList>
    </citation>
    <scope>NUCLEOTIDE SEQUENCE [LARGE SCALE GENOMIC DNA]</scope>
    <source>
        <strain evidence="3 4">DSM 43150</strain>
    </source>
</reference>
<evidence type="ECO:0000313" key="2">
    <source>
        <dbReference type="EMBL" id="GIE46442.1"/>
    </source>
</evidence>
<dbReference type="Proteomes" id="UP000631312">
    <property type="component" value="Unassembled WGS sequence"/>
</dbReference>
<sequence length="90" mass="9184">MSTPIPRELLTGGYSLAVRGQLGPGAIAHRPASDKRTNTGRAMGSNQPAEVDVPVAACDPKGPSAALFTAAWADHMGAHACTEPGCFPEA</sequence>
<dbReference type="Proteomes" id="UP000590511">
    <property type="component" value="Unassembled WGS sequence"/>
</dbReference>
<dbReference type="AlphaFoldDB" id="A0A7W7HET0"/>
<evidence type="ECO:0000256" key="1">
    <source>
        <dbReference type="SAM" id="MobiDB-lite"/>
    </source>
</evidence>
<comment type="caution">
    <text evidence="3">The sequence shown here is derived from an EMBL/GenBank/DDBJ whole genome shotgun (WGS) entry which is preliminary data.</text>
</comment>
<evidence type="ECO:0000313" key="5">
    <source>
        <dbReference type="Proteomes" id="UP000631312"/>
    </source>
</evidence>
<proteinExistence type="predicted"/>
<gene>
    <name evidence="2" type="ORF">Alo02nite_93400</name>
    <name evidence="3" type="ORF">BJ964_003326</name>
</gene>
<dbReference type="EMBL" id="JACHNC010000001">
    <property type="protein sequence ID" value="MBB4749165.1"/>
    <property type="molecule type" value="Genomic_DNA"/>
</dbReference>
<organism evidence="3 4">
    <name type="scientific">Actinoplanes lobatus</name>
    <dbReference type="NCBI Taxonomy" id="113568"/>
    <lineage>
        <taxon>Bacteria</taxon>
        <taxon>Bacillati</taxon>
        <taxon>Actinomycetota</taxon>
        <taxon>Actinomycetes</taxon>
        <taxon>Micromonosporales</taxon>
        <taxon>Micromonosporaceae</taxon>
        <taxon>Actinoplanes</taxon>
    </lineage>
</organism>
<reference evidence="2 5" key="2">
    <citation type="submission" date="2021-01" db="EMBL/GenBank/DDBJ databases">
        <title>Whole genome shotgun sequence of Actinoplanes lobatus NBRC 12513.</title>
        <authorList>
            <person name="Komaki H."/>
            <person name="Tamura T."/>
        </authorList>
    </citation>
    <scope>NUCLEOTIDE SEQUENCE [LARGE SCALE GENOMIC DNA]</scope>
    <source>
        <strain evidence="2 5">NBRC 12513</strain>
    </source>
</reference>
<accession>A0A7W7HET0</accession>
<dbReference type="EMBL" id="BOMP01000214">
    <property type="protein sequence ID" value="GIE46442.1"/>
    <property type="molecule type" value="Genomic_DNA"/>
</dbReference>
<evidence type="ECO:0000313" key="3">
    <source>
        <dbReference type="EMBL" id="MBB4749165.1"/>
    </source>
</evidence>
<feature type="region of interest" description="Disordered" evidence="1">
    <location>
        <begin position="23"/>
        <end position="48"/>
    </location>
</feature>
<protein>
    <submittedName>
        <fullName evidence="3">Uncharacterized protein</fullName>
    </submittedName>
</protein>
<name>A0A7W7HET0_9ACTN</name>